<dbReference type="InterPro" id="IPR003593">
    <property type="entry name" value="AAA+_ATPase"/>
</dbReference>
<evidence type="ECO:0000256" key="7">
    <source>
        <dbReference type="SAM" id="Coils"/>
    </source>
</evidence>
<keyword evidence="7" id="KW-0175">Coiled coil</keyword>
<evidence type="ECO:0000256" key="5">
    <source>
        <dbReference type="ARBA" id="ARBA00022777"/>
    </source>
</evidence>
<evidence type="ECO:0000313" key="10">
    <source>
        <dbReference type="Proteomes" id="UP000632339"/>
    </source>
</evidence>
<dbReference type="PANTHER" id="PTHR42926:SF1">
    <property type="entry name" value="CIRCADIAN CLOCK OSCILLATOR PROTEIN KAIC 1"/>
    <property type="match status" value="1"/>
</dbReference>
<organism evidence="9 10">
    <name type="scientific">Dyadobacter beijingensis</name>
    <dbReference type="NCBI Taxonomy" id="365489"/>
    <lineage>
        <taxon>Bacteria</taxon>
        <taxon>Pseudomonadati</taxon>
        <taxon>Bacteroidota</taxon>
        <taxon>Cytophagia</taxon>
        <taxon>Cytophagales</taxon>
        <taxon>Spirosomataceae</taxon>
        <taxon>Dyadobacter</taxon>
    </lineage>
</organism>
<reference evidence="10" key="1">
    <citation type="journal article" date="2019" name="Int. J. Syst. Evol. Microbiol.">
        <title>The Global Catalogue of Microorganisms (GCM) 10K type strain sequencing project: providing services to taxonomists for standard genome sequencing and annotation.</title>
        <authorList>
            <consortium name="The Broad Institute Genomics Platform"/>
            <consortium name="The Broad Institute Genome Sequencing Center for Infectious Disease"/>
            <person name="Wu L."/>
            <person name="Ma J."/>
        </authorList>
    </citation>
    <scope>NUCLEOTIDE SEQUENCE [LARGE SCALE GENOMIC DNA]</scope>
    <source>
        <strain evidence="10">CGMCC 1.6375</strain>
    </source>
</reference>
<dbReference type="Proteomes" id="UP000632339">
    <property type="component" value="Unassembled WGS sequence"/>
</dbReference>
<keyword evidence="6" id="KW-0378">Hydrolase</keyword>
<dbReference type="InterPro" id="IPR047221">
    <property type="entry name" value="KaiC_N"/>
</dbReference>
<feature type="coiled-coil region" evidence="7">
    <location>
        <begin position="512"/>
        <end position="550"/>
    </location>
</feature>
<protein>
    <recommendedName>
        <fullName evidence="1">non-specific serine/threonine protein kinase</fullName>
        <ecNumber evidence="1">2.7.11.1</ecNumber>
    </recommendedName>
</protein>
<evidence type="ECO:0000256" key="2">
    <source>
        <dbReference type="ARBA" id="ARBA00022553"/>
    </source>
</evidence>
<name>A0ABQ2I0B8_9BACT</name>
<evidence type="ECO:0000256" key="6">
    <source>
        <dbReference type="ARBA" id="ARBA00022801"/>
    </source>
</evidence>
<sequence length="569" mass="63464">MSFEPSESRDRFKTLSKAQTGIRGLDEITAGGLPAGRPTLICGAAGSGKTLFSVEFLVHGAMEHGEPGVFVAFEEKAEELGVNVASLGFDLEQMQRDKLIRIDHVHIERSEIEETGEYNLDGLFIRLGYAIDSIGAKRVVLDTIESLFAGLTNLAVLRAELRRLFEWLKEKKVTTIITGEKGEATLTRQGLEEYVSDCVILLDHRVENKISTRLLRIVKYRGSVHGTNEYPFLIDEEGISVLPVTSLRLSHPVSSERISSGIPALDKMLGGKGFFKGSSVLVSGTAGTGKTSIAGSFIDSVCKEGIRAIYFAFEESQHQIVRNMQSINIDLQSHLDKGLLLFNASRPTLNGLEMHLITITKLVEKFKPGVVVLDPISNLITVGSTSEVKSLLTRLIDYLQSKQITVMFTALALNENKTEQTDEGVSSLVDAWILVRDIESNGERNRGLYVMKSRGMKHSNQVREFVITDEGLKLVEVFLGPDGVLTGSARETQRLLEKTSEAIRDHAVSRKDREIERKRLILESKIASLKEEFESLQEELNKNYIEEELKKSIMDDNRKELIRKRDDQI</sequence>
<dbReference type="SUPFAM" id="SSF52540">
    <property type="entry name" value="P-loop containing nucleoside triphosphate hydrolases"/>
    <property type="match status" value="2"/>
</dbReference>
<dbReference type="PIRSF" id="PIRSF039117">
    <property type="entry name" value="KaiC"/>
    <property type="match status" value="1"/>
</dbReference>
<dbReference type="InterPro" id="IPR051347">
    <property type="entry name" value="Circadian_clock_KaiC-rel"/>
</dbReference>
<dbReference type="InterPro" id="IPR010624">
    <property type="entry name" value="KaiC_dom"/>
</dbReference>
<dbReference type="SMART" id="SM00382">
    <property type="entry name" value="AAA"/>
    <property type="match status" value="2"/>
</dbReference>
<dbReference type="InterPro" id="IPR014774">
    <property type="entry name" value="KaiC-like_dom"/>
</dbReference>
<dbReference type="PROSITE" id="PS51146">
    <property type="entry name" value="KAIC"/>
    <property type="match status" value="2"/>
</dbReference>
<dbReference type="Pfam" id="PF06745">
    <property type="entry name" value="ATPase"/>
    <property type="match status" value="2"/>
</dbReference>
<feature type="domain" description="KaiC" evidence="8">
    <location>
        <begin position="16"/>
        <end position="255"/>
    </location>
</feature>
<dbReference type="InterPro" id="IPR027417">
    <property type="entry name" value="P-loop_NTPase"/>
</dbReference>
<evidence type="ECO:0000259" key="8">
    <source>
        <dbReference type="PROSITE" id="PS51146"/>
    </source>
</evidence>
<evidence type="ECO:0000256" key="3">
    <source>
        <dbReference type="ARBA" id="ARBA00022679"/>
    </source>
</evidence>
<dbReference type="Gene3D" id="3.40.50.300">
    <property type="entry name" value="P-loop containing nucleotide triphosphate hydrolases"/>
    <property type="match status" value="2"/>
</dbReference>
<dbReference type="EC" id="2.7.11.1" evidence="1"/>
<dbReference type="NCBIfam" id="NF006799">
    <property type="entry name" value="PRK09302.1"/>
    <property type="match status" value="1"/>
</dbReference>
<proteinExistence type="predicted"/>
<comment type="caution">
    <text evidence="9">The sequence shown here is derived from an EMBL/GenBank/DDBJ whole genome shotgun (WGS) entry which is preliminary data.</text>
</comment>
<keyword evidence="5" id="KW-0418">Kinase</keyword>
<accession>A0ABQ2I0B8</accession>
<dbReference type="CDD" id="cd19485">
    <property type="entry name" value="KaiC-N"/>
    <property type="match status" value="1"/>
</dbReference>
<evidence type="ECO:0000256" key="4">
    <source>
        <dbReference type="ARBA" id="ARBA00022737"/>
    </source>
</evidence>
<keyword evidence="3" id="KW-0808">Transferase</keyword>
<evidence type="ECO:0000256" key="1">
    <source>
        <dbReference type="ARBA" id="ARBA00012513"/>
    </source>
</evidence>
<gene>
    <name evidence="9" type="primary">kaiC2</name>
    <name evidence="9" type="ORF">GCM10010967_33030</name>
</gene>
<dbReference type="RefSeq" id="WP_019942726.1">
    <property type="nucleotide sequence ID" value="NZ_BMLI01000001.1"/>
</dbReference>
<dbReference type="PANTHER" id="PTHR42926">
    <property type="match status" value="1"/>
</dbReference>
<evidence type="ECO:0000313" key="9">
    <source>
        <dbReference type="EMBL" id="GGM96704.1"/>
    </source>
</evidence>
<keyword evidence="2" id="KW-0597">Phosphoprotein</keyword>
<keyword evidence="4" id="KW-0677">Repeat</keyword>
<keyword evidence="10" id="KW-1185">Reference proteome</keyword>
<feature type="domain" description="KaiC" evidence="8">
    <location>
        <begin position="256"/>
        <end position="488"/>
    </location>
</feature>
<dbReference type="EMBL" id="BMLI01000001">
    <property type="protein sequence ID" value="GGM96704.1"/>
    <property type="molecule type" value="Genomic_DNA"/>
</dbReference>
<dbReference type="InterPro" id="IPR030665">
    <property type="entry name" value="KaiC"/>
</dbReference>